<dbReference type="Pfam" id="PF05175">
    <property type="entry name" value="MTS"/>
    <property type="match status" value="1"/>
</dbReference>
<dbReference type="CDD" id="cd02440">
    <property type="entry name" value="AdoMet_MTases"/>
    <property type="match status" value="1"/>
</dbReference>
<dbReference type="SUPFAM" id="SSF53335">
    <property type="entry name" value="S-adenosyl-L-methionine-dependent methyltransferases"/>
    <property type="match status" value="1"/>
</dbReference>
<name>A0A0M4FVS9_9BACI</name>
<dbReference type="GO" id="GO:0003676">
    <property type="term" value="F:nucleic acid binding"/>
    <property type="evidence" value="ECO:0007669"/>
    <property type="project" value="InterPro"/>
</dbReference>
<dbReference type="PANTHER" id="PTHR18895:SF74">
    <property type="entry name" value="MTRF1L RELEASE FACTOR GLUTAMINE METHYLTRANSFERASE"/>
    <property type="match status" value="1"/>
</dbReference>
<comment type="similarity">
    <text evidence="5">Belongs to the protein N5-glutamine methyltransferase family. PrmC subfamily.</text>
</comment>
<dbReference type="InterPro" id="IPR004556">
    <property type="entry name" value="HemK-like"/>
</dbReference>
<evidence type="ECO:0000313" key="8">
    <source>
        <dbReference type="EMBL" id="ALC82743.1"/>
    </source>
</evidence>
<dbReference type="AlphaFoldDB" id="A0A0M4FVS9"/>
<feature type="binding site" evidence="5">
    <location>
        <position position="146"/>
    </location>
    <ligand>
        <name>S-adenosyl-L-methionine</name>
        <dbReference type="ChEBI" id="CHEBI:59789"/>
    </ligand>
</feature>
<dbReference type="Gene3D" id="3.40.50.150">
    <property type="entry name" value="Vaccinia Virus protein VP39"/>
    <property type="match status" value="1"/>
</dbReference>
<dbReference type="InterPro" id="IPR050320">
    <property type="entry name" value="N5-glutamine_MTase"/>
</dbReference>
<dbReference type="Gene3D" id="1.10.8.10">
    <property type="entry name" value="DNA helicase RuvA subunit, C-terminal domain"/>
    <property type="match status" value="1"/>
</dbReference>
<dbReference type="Pfam" id="PF17827">
    <property type="entry name" value="PrmC_N"/>
    <property type="match status" value="1"/>
</dbReference>
<dbReference type="PATRIC" id="fig|1441095.3.peg.3310"/>
<feature type="domain" description="Release factor glutamine methyltransferase N-terminal" evidence="7">
    <location>
        <begin position="6"/>
        <end position="74"/>
    </location>
</feature>
<evidence type="ECO:0000256" key="1">
    <source>
        <dbReference type="ARBA" id="ARBA00022603"/>
    </source>
</evidence>
<dbReference type="OrthoDB" id="9800643at2"/>
<dbReference type="Proteomes" id="UP000067625">
    <property type="component" value="Chromosome"/>
</dbReference>
<evidence type="ECO:0000256" key="3">
    <source>
        <dbReference type="ARBA" id="ARBA00022691"/>
    </source>
</evidence>
<comment type="function">
    <text evidence="5">Methylates the class 1 translation termination release factors RF1/PrfA and RF2/PrfB on the glutamine residue of the universally conserved GGQ motif.</text>
</comment>
<evidence type="ECO:0000259" key="7">
    <source>
        <dbReference type="Pfam" id="PF17827"/>
    </source>
</evidence>
<reference evidence="8 9" key="2">
    <citation type="journal article" date="2016" name="Int. J. Syst. Evol. Microbiol.">
        <title>Bacillus gobiensis sp. nov., isolated from a soil sample.</title>
        <authorList>
            <person name="Liu B."/>
            <person name="Liu G.H."/>
            <person name="Cetin S."/>
            <person name="Schumann P."/>
            <person name="Pan Z.Z."/>
            <person name="Chen Q.Q."/>
        </authorList>
    </citation>
    <scope>NUCLEOTIDE SEQUENCE [LARGE SCALE GENOMIC DNA]</scope>
    <source>
        <strain evidence="8 9">FJAT-4402</strain>
    </source>
</reference>
<keyword evidence="9" id="KW-1185">Reference proteome</keyword>
<feature type="binding site" evidence="5">
    <location>
        <begin position="190"/>
        <end position="193"/>
    </location>
    <ligand>
        <name>substrate</name>
    </ligand>
</feature>
<feature type="domain" description="Methyltransferase small" evidence="6">
    <location>
        <begin position="114"/>
        <end position="198"/>
    </location>
</feature>
<dbReference type="InterPro" id="IPR002052">
    <property type="entry name" value="DNA_methylase_N6_adenine_CS"/>
</dbReference>
<protein>
    <recommendedName>
        <fullName evidence="5">Release factor glutamine methyltransferase</fullName>
        <shortName evidence="5">RF MTase</shortName>
        <ecNumber evidence="5">2.1.1.297</ecNumber>
    </recommendedName>
    <alternativeName>
        <fullName evidence="5">N5-glutamine methyltransferase PrmC</fullName>
    </alternativeName>
    <alternativeName>
        <fullName evidence="5">Protein-(glutamine-N5) MTase PrmC</fullName>
    </alternativeName>
    <alternativeName>
        <fullName evidence="5">Protein-glutamine N-methyltransferase PrmC</fullName>
    </alternativeName>
</protein>
<dbReference type="InterPro" id="IPR040758">
    <property type="entry name" value="PrmC_N"/>
</dbReference>
<dbReference type="GO" id="GO:0032259">
    <property type="term" value="P:methylation"/>
    <property type="evidence" value="ECO:0007669"/>
    <property type="project" value="UniProtKB-KW"/>
</dbReference>
<dbReference type="PANTHER" id="PTHR18895">
    <property type="entry name" value="HEMK METHYLTRANSFERASE"/>
    <property type="match status" value="1"/>
</dbReference>
<dbReference type="GO" id="GO:0102559">
    <property type="term" value="F:peptide chain release factor N(5)-glutamine methyltransferase activity"/>
    <property type="evidence" value="ECO:0007669"/>
    <property type="project" value="UniProtKB-EC"/>
</dbReference>
<gene>
    <name evidence="5" type="primary">prmC</name>
    <name evidence="8" type="ORF">AM592_14995</name>
</gene>
<comment type="caution">
    <text evidence="5">Lacks conserved residue(s) required for the propagation of feature annotation.</text>
</comment>
<organism evidence="8 9">
    <name type="scientific">Bacillus gobiensis</name>
    <dbReference type="NCBI Taxonomy" id="1441095"/>
    <lineage>
        <taxon>Bacteria</taxon>
        <taxon>Bacillati</taxon>
        <taxon>Bacillota</taxon>
        <taxon>Bacilli</taxon>
        <taxon>Bacillales</taxon>
        <taxon>Bacillaceae</taxon>
        <taxon>Bacillus</taxon>
    </lineage>
</organism>
<dbReference type="RefSeq" id="WP_053604554.1">
    <property type="nucleotide sequence ID" value="NZ_CP012600.1"/>
</dbReference>
<feature type="binding site" evidence="5">
    <location>
        <position position="190"/>
    </location>
    <ligand>
        <name>S-adenosyl-L-methionine</name>
        <dbReference type="ChEBI" id="CHEBI:59789"/>
    </ligand>
</feature>
<dbReference type="NCBIfam" id="TIGR03534">
    <property type="entry name" value="RF_mod_PrmC"/>
    <property type="match status" value="1"/>
</dbReference>
<keyword evidence="1 5" id="KW-0489">Methyltransferase</keyword>
<dbReference type="NCBIfam" id="TIGR00536">
    <property type="entry name" value="hemK_fam"/>
    <property type="match status" value="1"/>
</dbReference>
<sequence>MNTVFEALKWASSCLKEAGRDENAAEILLLHELNTDRSRLLASLHDSISNLQLDRFSSMVKRHAEGIPVQYITGKEYFYGREFVVNEDVLIPRPETEEVVLFALSKIETVFPGEKGLRAVDVGTGSGAIAITMALENCELFVTATDIAQASLKVASENAKRLGAKVEFVCGDLLKPLVQANQKADIIVSNPPYISLEELDTLSETVRLHEPVRALTDGSDGLGFYKRFMEELPNVLADRCIVVFEIGHTQGEAVRSLLLNAFPQAEVQVKQDINGKDRIVYAVIAKEEAVPS</sequence>
<dbReference type="InterPro" id="IPR029063">
    <property type="entry name" value="SAM-dependent_MTases_sf"/>
</dbReference>
<evidence type="ECO:0000256" key="2">
    <source>
        <dbReference type="ARBA" id="ARBA00022679"/>
    </source>
</evidence>
<proteinExistence type="inferred from homology"/>
<comment type="catalytic activity">
    <reaction evidence="4 5">
        <text>L-glutaminyl-[peptide chain release factor] + S-adenosyl-L-methionine = N(5)-methyl-L-glutaminyl-[peptide chain release factor] + S-adenosyl-L-homocysteine + H(+)</text>
        <dbReference type="Rhea" id="RHEA:42896"/>
        <dbReference type="Rhea" id="RHEA-COMP:10271"/>
        <dbReference type="Rhea" id="RHEA-COMP:10272"/>
        <dbReference type="ChEBI" id="CHEBI:15378"/>
        <dbReference type="ChEBI" id="CHEBI:30011"/>
        <dbReference type="ChEBI" id="CHEBI:57856"/>
        <dbReference type="ChEBI" id="CHEBI:59789"/>
        <dbReference type="ChEBI" id="CHEBI:61891"/>
        <dbReference type="EC" id="2.1.1.297"/>
    </reaction>
</comment>
<dbReference type="InterPro" id="IPR019874">
    <property type="entry name" value="RF_methyltr_PrmC"/>
</dbReference>
<dbReference type="EMBL" id="CP012600">
    <property type="protein sequence ID" value="ALC82743.1"/>
    <property type="molecule type" value="Genomic_DNA"/>
</dbReference>
<feature type="binding site" evidence="5">
    <location>
        <begin position="123"/>
        <end position="127"/>
    </location>
    <ligand>
        <name>S-adenosyl-L-methionine</name>
        <dbReference type="ChEBI" id="CHEBI:59789"/>
    </ligand>
</feature>
<evidence type="ECO:0000256" key="4">
    <source>
        <dbReference type="ARBA" id="ARBA00048391"/>
    </source>
</evidence>
<dbReference type="PROSITE" id="PS00092">
    <property type="entry name" value="N6_MTASE"/>
    <property type="match status" value="1"/>
</dbReference>
<reference evidence="9" key="1">
    <citation type="submission" date="2015-08" db="EMBL/GenBank/DDBJ databases">
        <title>Genome sequencing project for genomic taxonomy and phylogenomics of Bacillus-like bacteria.</title>
        <authorList>
            <person name="Liu B."/>
            <person name="Wang J."/>
            <person name="Zhu Y."/>
            <person name="Liu G."/>
            <person name="Chen Q."/>
            <person name="Chen Z."/>
            <person name="Lan J."/>
            <person name="Che J."/>
            <person name="Ge C."/>
            <person name="Shi H."/>
            <person name="Pan Z."/>
            <person name="Liu X."/>
        </authorList>
    </citation>
    <scope>NUCLEOTIDE SEQUENCE [LARGE SCALE GENOMIC DNA]</scope>
    <source>
        <strain evidence="9">FJAT-4402</strain>
    </source>
</reference>
<dbReference type="STRING" id="1441095.AM592_14995"/>
<evidence type="ECO:0000259" key="6">
    <source>
        <dbReference type="Pfam" id="PF05175"/>
    </source>
</evidence>
<dbReference type="HAMAP" id="MF_02126">
    <property type="entry name" value="RF_methyltr_PrmC"/>
    <property type="match status" value="1"/>
</dbReference>
<dbReference type="InterPro" id="IPR007848">
    <property type="entry name" value="Small_mtfrase_dom"/>
</dbReference>
<keyword evidence="2 5" id="KW-0808">Transferase</keyword>
<accession>A0A0M4FVS9</accession>
<keyword evidence="3 5" id="KW-0949">S-adenosyl-L-methionine</keyword>
<dbReference type="EC" id="2.1.1.297" evidence="5"/>
<evidence type="ECO:0000256" key="5">
    <source>
        <dbReference type="HAMAP-Rule" id="MF_02126"/>
    </source>
</evidence>
<evidence type="ECO:0000313" key="9">
    <source>
        <dbReference type="Proteomes" id="UP000067625"/>
    </source>
</evidence>